<sequence>MANNLKLLIDSAKILQNNSVQVLIYGDGEDRAFLEHYCEEQQITNVKFKAKWTSPEYVPYILSKADVNALNYSTNFGKYGGSMNKMFLGLASGKPLCCNVGMPYSIILEEGVGIDCKLTDPQDYAAAILSLKNLPSDEYQTICNKAKKAAEKYDYAKLCVKFKDVCNL</sequence>
<organism evidence="2 3">
    <name type="scientific">Bacteroides ovatus</name>
    <dbReference type="NCBI Taxonomy" id="28116"/>
    <lineage>
        <taxon>Bacteria</taxon>
        <taxon>Pseudomonadati</taxon>
        <taxon>Bacteroidota</taxon>
        <taxon>Bacteroidia</taxon>
        <taxon>Bacteroidales</taxon>
        <taxon>Bacteroidaceae</taxon>
        <taxon>Bacteroides</taxon>
    </lineage>
</organism>
<keyword evidence="2" id="KW-0328">Glycosyltransferase</keyword>
<dbReference type="RefSeq" id="WP_229070414.1">
    <property type="nucleotide sequence ID" value="NZ_JADMWJ010000003.1"/>
</dbReference>
<comment type="caution">
    <text evidence="2">The sequence shown here is derived from an EMBL/GenBank/DDBJ whole genome shotgun (WGS) entry which is preliminary data.</text>
</comment>
<accession>A0AAP3SNE4</accession>
<dbReference type="SUPFAM" id="SSF53756">
    <property type="entry name" value="UDP-Glycosyltransferase/glycogen phosphorylase"/>
    <property type="match status" value="1"/>
</dbReference>
<evidence type="ECO:0000313" key="3">
    <source>
        <dbReference type="Proteomes" id="UP001214017"/>
    </source>
</evidence>
<keyword evidence="2" id="KW-0808">Transferase</keyword>
<dbReference type="Gene3D" id="3.40.50.2000">
    <property type="entry name" value="Glycogen Phosphorylase B"/>
    <property type="match status" value="1"/>
</dbReference>
<dbReference type="Proteomes" id="UP001214017">
    <property type="component" value="Unassembled WGS sequence"/>
</dbReference>
<gene>
    <name evidence="2" type="ORF">PO240_07995</name>
</gene>
<protein>
    <submittedName>
        <fullName evidence="2">Glycosyltransferase</fullName>
        <ecNumber evidence="2">2.4.-.-</ecNumber>
    </submittedName>
</protein>
<reference evidence="2" key="1">
    <citation type="submission" date="2022-10" db="EMBL/GenBank/DDBJ databases">
        <title>Human gut microbiome strain richness.</title>
        <authorList>
            <person name="Chen-Liaw A."/>
        </authorList>
    </citation>
    <scope>NUCLEOTIDE SEQUENCE</scope>
    <source>
        <strain evidence="2">F7_m1001271B151109d0_201107</strain>
    </source>
</reference>
<feature type="domain" description="Glycosyl transferase family 1" evidence="1">
    <location>
        <begin position="4"/>
        <end position="147"/>
    </location>
</feature>
<dbReference type="Pfam" id="PF00534">
    <property type="entry name" value="Glycos_transf_1"/>
    <property type="match status" value="1"/>
</dbReference>
<dbReference type="AlphaFoldDB" id="A0AAP3SNE4"/>
<dbReference type="EC" id="2.4.-.-" evidence="2"/>
<dbReference type="EMBL" id="JAQNWR010000004">
    <property type="protein sequence ID" value="MDC2407810.1"/>
    <property type="molecule type" value="Genomic_DNA"/>
</dbReference>
<proteinExistence type="predicted"/>
<dbReference type="GO" id="GO:0016757">
    <property type="term" value="F:glycosyltransferase activity"/>
    <property type="evidence" value="ECO:0007669"/>
    <property type="project" value="UniProtKB-KW"/>
</dbReference>
<evidence type="ECO:0000259" key="1">
    <source>
        <dbReference type="Pfam" id="PF00534"/>
    </source>
</evidence>
<evidence type="ECO:0000313" key="2">
    <source>
        <dbReference type="EMBL" id="MDC2407810.1"/>
    </source>
</evidence>
<name>A0AAP3SNE4_BACOV</name>
<dbReference type="InterPro" id="IPR001296">
    <property type="entry name" value="Glyco_trans_1"/>
</dbReference>